<reference evidence="2" key="1">
    <citation type="submission" date="2021-02" db="EMBL/GenBank/DDBJ databases">
        <authorList>
            <person name="Nowell W R."/>
        </authorList>
    </citation>
    <scope>NUCLEOTIDE SEQUENCE</scope>
</reference>
<dbReference type="GO" id="GO:0003824">
    <property type="term" value="F:catalytic activity"/>
    <property type="evidence" value="ECO:0007669"/>
    <property type="project" value="InterPro"/>
</dbReference>
<evidence type="ECO:0000313" key="2">
    <source>
        <dbReference type="EMBL" id="CAF4463596.1"/>
    </source>
</evidence>
<dbReference type="OrthoDB" id="415822at2759"/>
<evidence type="ECO:0000259" key="1">
    <source>
        <dbReference type="Pfam" id="PF14529"/>
    </source>
</evidence>
<gene>
    <name evidence="2" type="ORF">SRO942_LOCUS42890</name>
</gene>
<dbReference type="AlphaFoldDB" id="A0A8S2WVK5"/>
<organism evidence="2 3">
    <name type="scientific">Didymodactylos carnosus</name>
    <dbReference type="NCBI Taxonomy" id="1234261"/>
    <lineage>
        <taxon>Eukaryota</taxon>
        <taxon>Metazoa</taxon>
        <taxon>Spiralia</taxon>
        <taxon>Gnathifera</taxon>
        <taxon>Rotifera</taxon>
        <taxon>Eurotatoria</taxon>
        <taxon>Bdelloidea</taxon>
        <taxon>Philodinida</taxon>
        <taxon>Philodinidae</taxon>
        <taxon>Didymodactylos</taxon>
    </lineage>
</organism>
<name>A0A8S2WVK5_9BILA</name>
<proteinExistence type="predicted"/>
<dbReference type="Proteomes" id="UP000681722">
    <property type="component" value="Unassembled WGS sequence"/>
</dbReference>
<evidence type="ECO:0000313" key="3">
    <source>
        <dbReference type="Proteomes" id="UP000681722"/>
    </source>
</evidence>
<protein>
    <recommendedName>
        <fullName evidence="1">Endonuclease/exonuclease/phosphatase domain-containing protein</fullName>
    </recommendedName>
</protein>
<feature type="non-terminal residue" evidence="2">
    <location>
        <position position="1"/>
    </location>
</feature>
<dbReference type="Gene3D" id="3.60.10.10">
    <property type="entry name" value="Endonuclease/exonuclease/phosphatase"/>
    <property type="match status" value="1"/>
</dbReference>
<feature type="non-terminal residue" evidence="2">
    <location>
        <position position="301"/>
    </location>
</feature>
<sequence length="301" mass="33803">QQNSTPLEKARNRLRLCGFSDKEVKNLHVYLSEWYESNSLEDAVEKWETYGIKQNVVPNIQNVLLSFCLFNVQGWKSRALEVLHLIQKAEASLAICTEVGAYWDSFKLPNFNMFYQEGTNHCGGVTIAVGKHPKATKIDSNLENTIVVDISGLSEPIRVIGIYWPESQKTNLKDLDSFICKNTIISGDFNAAIVEWGSPKIDCRGKILKKWVDSRNLQFVPGTFNSSKRSLRNIDLTFTNFPGVEGVTLEFGTSDHWPIFSAPMCDPNNLDDIKIQAEFNEIMTNLSVCATSVKPTSAAEL</sequence>
<accession>A0A8S2WVK5</accession>
<comment type="caution">
    <text evidence="2">The sequence shown here is derived from an EMBL/GenBank/DDBJ whole genome shotgun (WGS) entry which is preliminary data.</text>
</comment>
<dbReference type="InterPro" id="IPR036691">
    <property type="entry name" value="Endo/exonu/phosph_ase_sf"/>
</dbReference>
<dbReference type="SUPFAM" id="SSF56219">
    <property type="entry name" value="DNase I-like"/>
    <property type="match status" value="1"/>
</dbReference>
<feature type="domain" description="Endonuclease/exonuclease/phosphatase" evidence="1">
    <location>
        <begin position="157"/>
        <end position="260"/>
    </location>
</feature>
<dbReference type="Pfam" id="PF14529">
    <property type="entry name" value="Exo_endo_phos_2"/>
    <property type="match status" value="1"/>
</dbReference>
<dbReference type="EMBL" id="CAJOBC010099891">
    <property type="protein sequence ID" value="CAF4463596.1"/>
    <property type="molecule type" value="Genomic_DNA"/>
</dbReference>
<dbReference type="InterPro" id="IPR005135">
    <property type="entry name" value="Endo/exonuclease/phosphatase"/>
</dbReference>